<dbReference type="InterPro" id="IPR005097">
    <property type="entry name" value="Sacchrp_dh_NADP-bd"/>
</dbReference>
<comment type="similarity">
    <text evidence="1">Belongs to the saccharopine dehydrogenase family.</text>
</comment>
<dbReference type="AlphaFoldDB" id="A0A812QUL1"/>
<dbReference type="SUPFAM" id="SSF51735">
    <property type="entry name" value="NAD(P)-binding Rossmann-fold domains"/>
    <property type="match status" value="1"/>
</dbReference>
<dbReference type="GO" id="GO:0005811">
    <property type="term" value="C:lipid droplet"/>
    <property type="evidence" value="ECO:0007669"/>
    <property type="project" value="TreeGrafter"/>
</dbReference>
<evidence type="ECO:0000313" key="3">
    <source>
        <dbReference type="EMBL" id="CAE7404315.1"/>
    </source>
</evidence>
<name>A0A812QUL1_9DINO</name>
<evidence type="ECO:0000256" key="1">
    <source>
        <dbReference type="ARBA" id="ARBA00038048"/>
    </source>
</evidence>
<evidence type="ECO:0000313" key="4">
    <source>
        <dbReference type="Proteomes" id="UP000604046"/>
    </source>
</evidence>
<dbReference type="InterPro" id="IPR051276">
    <property type="entry name" value="Saccharopine_DH-like_oxidrdct"/>
</dbReference>
<comment type="caution">
    <text evidence="3">The sequence shown here is derived from an EMBL/GenBank/DDBJ whole genome shotgun (WGS) entry which is preliminary data.</text>
</comment>
<dbReference type="EMBL" id="CAJNDS010002271">
    <property type="protein sequence ID" value="CAE7404315.1"/>
    <property type="molecule type" value="Genomic_DNA"/>
</dbReference>
<dbReference type="InterPro" id="IPR036291">
    <property type="entry name" value="NAD(P)-bd_dom_sf"/>
</dbReference>
<dbReference type="Pfam" id="PF03435">
    <property type="entry name" value="Sacchrp_dh_NADP"/>
    <property type="match status" value="1"/>
</dbReference>
<organism evidence="3 4">
    <name type="scientific">Symbiodinium natans</name>
    <dbReference type="NCBI Taxonomy" id="878477"/>
    <lineage>
        <taxon>Eukaryota</taxon>
        <taxon>Sar</taxon>
        <taxon>Alveolata</taxon>
        <taxon>Dinophyceae</taxon>
        <taxon>Suessiales</taxon>
        <taxon>Symbiodiniaceae</taxon>
        <taxon>Symbiodinium</taxon>
    </lineage>
</organism>
<protein>
    <submittedName>
        <fullName evidence="3">Ldp-1 protein</fullName>
    </submittedName>
</protein>
<keyword evidence="4" id="KW-1185">Reference proteome</keyword>
<reference evidence="3" key="1">
    <citation type="submission" date="2021-02" db="EMBL/GenBank/DDBJ databases">
        <authorList>
            <person name="Dougan E. K."/>
            <person name="Rhodes N."/>
            <person name="Thang M."/>
            <person name="Chan C."/>
        </authorList>
    </citation>
    <scope>NUCLEOTIDE SEQUENCE</scope>
</reference>
<dbReference type="GO" id="GO:0005739">
    <property type="term" value="C:mitochondrion"/>
    <property type="evidence" value="ECO:0007669"/>
    <property type="project" value="TreeGrafter"/>
</dbReference>
<dbReference type="OrthoDB" id="10268090at2759"/>
<dbReference type="PANTHER" id="PTHR12286">
    <property type="entry name" value="SACCHAROPINE DEHYDROGENASE-LIKE OXIDOREDUCTASE"/>
    <property type="match status" value="1"/>
</dbReference>
<sequence>MRYLGDSRSTVAADKELPEWGYNVGVLGGLRLSLAEEPKPALGRGLGLSKVFGWQDAGRRYDIVVLGATGFTGRLMVEHLDGLLCGQAQSPKKWAIAGRNMQRLRTLCSSCRSSPDVLLADSQASLDEVARQCVVLIAAAGPYSQCGEMAVRACVASRTHYVDVSGETVWMHEMLQRYHAEAKQQGILLVQAAAQVCAVDDINCYLLAQKLGPLKQFREYFFQFGGTTGGTFASSASGMEDMTEEKLKVTSSATLALHPYSCGSPCRRMLKGCVVQSSSMHEQATSPEVLTLLSHLENGPLSDPVLTWALLAPPLPEKDLTPPPGLGEPGFAGNLLDEKMQLHLTKQCHPCVAFAFKKDRCWKGDACSHCHICSPDEAKARRRELQERARKLKRVQKAVEKAERGEGASLWL</sequence>
<accession>A0A812QUL1</accession>
<dbReference type="Gene3D" id="3.40.50.720">
    <property type="entry name" value="NAD(P)-binding Rossmann-like Domain"/>
    <property type="match status" value="1"/>
</dbReference>
<evidence type="ECO:0000259" key="2">
    <source>
        <dbReference type="Pfam" id="PF03435"/>
    </source>
</evidence>
<feature type="domain" description="Saccharopine dehydrogenase NADP binding" evidence="2">
    <location>
        <begin position="63"/>
        <end position="190"/>
    </location>
</feature>
<dbReference type="GO" id="GO:0009247">
    <property type="term" value="P:glycolipid biosynthetic process"/>
    <property type="evidence" value="ECO:0007669"/>
    <property type="project" value="TreeGrafter"/>
</dbReference>
<gene>
    <name evidence="3" type="primary">ldp-1</name>
    <name evidence="3" type="ORF">SNAT2548_LOCUS22000</name>
</gene>
<dbReference type="PANTHER" id="PTHR12286:SF5">
    <property type="entry name" value="SACCHAROPINE DEHYDROGENASE-LIKE OXIDOREDUCTASE"/>
    <property type="match status" value="1"/>
</dbReference>
<dbReference type="GO" id="GO:0005886">
    <property type="term" value="C:plasma membrane"/>
    <property type="evidence" value="ECO:0007669"/>
    <property type="project" value="TreeGrafter"/>
</dbReference>
<dbReference type="Proteomes" id="UP000604046">
    <property type="component" value="Unassembled WGS sequence"/>
</dbReference>
<proteinExistence type="inferred from homology"/>